<reference evidence="3 4" key="1">
    <citation type="submission" date="2018-08" db="EMBL/GenBank/DDBJ databases">
        <title>Complete genome of the Arcobacter suis type strain LMG 26152.</title>
        <authorList>
            <person name="Miller W.G."/>
            <person name="Yee E."/>
            <person name="Bono J.L."/>
        </authorList>
    </citation>
    <scope>NUCLEOTIDE SEQUENCE [LARGE SCALE GENOMIC DNA]</scope>
    <source>
        <strain evidence="3 4">CECT 7833</strain>
    </source>
</reference>
<gene>
    <name evidence="3" type="ORF">ASUIS_0213</name>
</gene>
<dbReference type="AlphaFoldDB" id="A0AAD0SU20"/>
<feature type="coiled-coil region" evidence="1">
    <location>
        <begin position="277"/>
        <end position="311"/>
    </location>
</feature>
<dbReference type="GO" id="GO:0072344">
    <property type="term" value="P:rescue of stalled ribosome"/>
    <property type="evidence" value="ECO:0007669"/>
    <property type="project" value="TreeGrafter"/>
</dbReference>
<dbReference type="Proteomes" id="UP000263040">
    <property type="component" value="Chromosome"/>
</dbReference>
<dbReference type="InterPro" id="IPR008532">
    <property type="entry name" value="NFACT_RNA-bd"/>
</dbReference>
<keyword evidence="4" id="KW-1185">Reference proteome</keyword>
<evidence type="ECO:0000256" key="1">
    <source>
        <dbReference type="SAM" id="Coils"/>
    </source>
</evidence>
<feature type="domain" description="NFACT RNA-binding" evidence="2">
    <location>
        <begin position="343"/>
        <end position="425"/>
    </location>
</feature>
<dbReference type="InterPro" id="IPR051608">
    <property type="entry name" value="RQC_Subunit_NEMF"/>
</dbReference>
<dbReference type="Pfam" id="PF05670">
    <property type="entry name" value="NFACT-R_1"/>
    <property type="match status" value="1"/>
</dbReference>
<dbReference type="PANTHER" id="PTHR15239:SF6">
    <property type="entry name" value="RIBOSOME QUALITY CONTROL COMPLEX SUBUNIT NEMF"/>
    <property type="match status" value="1"/>
</dbReference>
<accession>A0AAD0SU20</accession>
<dbReference type="GO" id="GO:1990112">
    <property type="term" value="C:RQC complex"/>
    <property type="evidence" value="ECO:0007669"/>
    <property type="project" value="TreeGrafter"/>
</dbReference>
<dbReference type="Gene3D" id="2.30.310.10">
    <property type="entry name" value="ibrinogen binding protein from staphylococcus aureus domain"/>
    <property type="match status" value="1"/>
</dbReference>
<evidence type="ECO:0000259" key="2">
    <source>
        <dbReference type="Pfam" id="PF05670"/>
    </source>
</evidence>
<organism evidence="3 4">
    <name type="scientific">Arcobacter suis CECT 7833</name>
    <dbReference type="NCBI Taxonomy" id="663365"/>
    <lineage>
        <taxon>Bacteria</taxon>
        <taxon>Pseudomonadati</taxon>
        <taxon>Campylobacterota</taxon>
        <taxon>Epsilonproteobacteria</taxon>
        <taxon>Campylobacterales</taxon>
        <taxon>Arcobacteraceae</taxon>
        <taxon>Arcobacter</taxon>
    </lineage>
</organism>
<dbReference type="PANTHER" id="PTHR15239">
    <property type="entry name" value="NUCLEAR EXPORT MEDIATOR FACTOR NEMF"/>
    <property type="match status" value="1"/>
</dbReference>
<dbReference type="GO" id="GO:0000049">
    <property type="term" value="F:tRNA binding"/>
    <property type="evidence" value="ECO:0007669"/>
    <property type="project" value="TreeGrafter"/>
</dbReference>
<dbReference type="KEGG" id="asui:ASUIS_0213"/>
<evidence type="ECO:0000313" key="3">
    <source>
        <dbReference type="EMBL" id="AXX88727.1"/>
    </source>
</evidence>
<name>A0AAD0SU20_9BACT</name>
<evidence type="ECO:0000313" key="4">
    <source>
        <dbReference type="Proteomes" id="UP000263040"/>
    </source>
</evidence>
<protein>
    <submittedName>
        <fullName evidence="3">Ribosome quality control (RQC) complex component, YloA/Tae2 family</fullName>
    </submittedName>
</protein>
<dbReference type="GO" id="GO:0043023">
    <property type="term" value="F:ribosomal large subunit binding"/>
    <property type="evidence" value="ECO:0007669"/>
    <property type="project" value="TreeGrafter"/>
</dbReference>
<proteinExistence type="predicted"/>
<dbReference type="RefSeq" id="WP_118885304.1">
    <property type="nucleotide sequence ID" value="NZ_CP032100.1"/>
</dbReference>
<dbReference type="Pfam" id="PF05833">
    <property type="entry name" value="NFACT_N"/>
    <property type="match status" value="2"/>
</dbReference>
<sequence>MKHFLLKQIVAFLATNAHNIKYIRRIDNNIIIIEFNNTNIIYIDITKGNSTIFKCRRILSSKKDFNAPFDVALQKRFNNSKIEYVELYNDDKIINIKVNSSSSYKKLSTILQLEFTGKHTNIIILDENRVIIEALRHVDEFSSSRVVKVGIKLEEIPKQTFIPKIDEVSNIEEYLYEIYEEKEKQTLENVKKQKISQIDKKAKKLKKTIDALPKKEELEIESNMFYEKANLILSNLHIIKPYQKSLKVYNYEGVEVEIDLEEKASASKYSNELFKKAKRAKQKASNISLEKDNLDEKLEFLLRLMNNINNASSIEECEFLSPKKERNQIKTKKAQTYESFYFEGYKIMLGTSERENIYLLENSKASDFWFHLKDRPSCHVIVQNTKKEIPLSVITQAAMLCAKFSVDFAGNYEVDYTQRRNVKIQSGANVLYNPYTTIIVKIQ</sequence>
<dbReference type="EMBL" id="CP032100">
    <property type="protein sequence ID" value="AXX88727.1"/>
    <property type="molecule type" value="Genomic_DNA"/>
</dbReference>
<keyword evidence="1" id="KW-0175">Coiled coil</keyword>